<proteinExistence type="predicted"/>
<dbReference type="PANTHER" id="PTHR33914:SF2">
    <property type="entry name" value="OS02G0582100 PROTEIN"/>
    <property type="match status" value="1"/>
</dbReference>
<keyword evidence="4" id="KW-1185">Reference proteome</keyword>
<dbReference type="EMBL" id="BQKI01000001">
    <property type="protein sequence ID" value="GJM85372.1"/>
    <property type="molecule type" value="Genomic_DNA"/>
</dbReference>
<evidence type="ECO:0000256" key="1">
    <source>
        <dbReference type="SAM" id="MobiDB-lite"/>
    </source>
</evidence>
<reference evidence="2" key="1">
    <citation type="journal article" date="2018" name="DNA Res.">
        <title>Multiple hybrid de novo genome assembly of finger millet, an orphan allotetraploid crop.</title>
        <authorList>
            <person name="Hatakeyama M."/>
            <person name="Aluri S."/>
            <person name="Balachadran M.T."/>
            <person name="Sivarajan S.R."/>
            <person name="Patrignani A."/>
            <person name="Gruter S."/>
            <person name="Poveda L."/>
            <person name="Shimizu-Inatsugi R."/>
            <person name="Baeten J."/>
            <person name="Francoijs K.J."/>
            <person name="Nataraja K.N."/>
            <person name="Reddy Y.A.N."/>
            <person name="Phadnis S."/>
            <person name="Ravikumar R.L."/>
            <person name="Schlapbach R."/>
            <person name="Sreeman S.M."/>
            <person name="Shimizu K.K."/>
        </authorList>
    </citation>
    <scope>NUCLEOTIDE SEQUENCE</scope>
</reference>
<comment type="caution">
    <text evidence="2">The sequence shown here is derived from an EMBL/GenBank/DDBJ whole genome shotgun (WGS) entry which is preliminary data.</text>
</comment>
<evidence type="ECO:0000313" key="2">
    <source>
        <dbReference type="EMBL" id="GJM85372.1"/>
    </source>
</evidence>
<accession>A0AAV5BHJ6</accession>
<reference evidence="2" key="2">
    <citation type="submission" date="2021-12" db="EMBL/GenBank/DDBJ databases">
        <title>Resequencing data analysis of finger millet.</title>
        <authorList>
            <person name="Hatakeyama M."/>
            <person name="Aluri S."/>
            <person name="Balachadran M.T."/>
            <person name="Sivarajan S.R."/>
            <person name="Poveda L."/>
            <person name="Shimizu-Inatsugi R."/>
            <person name="Schlapbach R."/>
            <person name="Sreeman S.M."/>
            <person name="Shimizu K.K."/>
        </authorList>
    </citation>
    <scope>NUCLEOTIDE SEQUENCE</scope>
</reference>
<evidence type="ECO:0000313" key="4">
    <source>
        <dbReference type="Proteomes" id="UP001054889"/>
    </source>
</evidence>
<dbReference type="InterPro" id="IPR040378">
    <property type="entry name" value="BASL"/>
</dbReference>
<sequence length="382" mass="41178">MNEANSDLINWKKGDVRKSVINELKPEAILPVDLVPSKNEEQYSTGKEYDDHDGGITADYNADDPSDKKISLQELLLLESAEESRLASTINCKGTEKQHPHEAVGQAPINGSHEIQAVVPKPSGHVSSGVSSTVSEDQGATLDMKKPNQIDRHNPFIDHRSLVVEEDISEPACSAPAITDDSSTEPICTVSKTGSFSNVVSGSTELIEVRTAESGLDAARSSNPDIRLSEKSNDAIENLASKAITEAVVEAAVATSSPRNISEHSIDEEDGIDKDNAVSNTLDSALVQTVPESSRSTTRTGNGDPYESNFFGPSIMSAPVSNSGHIAYSGNISLRSDSSTTSTRSFAFPVLQREWISSPVRMAKAERRRHLGWRKGLICCKF</sequence>
<name>A0AAV5BHJ6_ELECO</name>
<dbReference type="GO" id="GO:0009786">
    <property type="term" value="P:regulation of asymmetric cell division"/>
    <property type="evidence" value="ECO:0007669"/>
    <property type="project" value="InterPro"/>
</dbReference>
<dbReference type="Proteomes" id="UP001054889">
    <property type="component" value="Unassembled WGS sequence"/>
</dbReference>
<gene>
    <name evidence="2" type="primary">ga01130</name>
    <name evidence="3" type="synonym">ga01817</name>
    <name evidence="2" type="ORF">PR202_ga01130</name>
    <name evidence="3" type="ORF">PR202_ga01817</name>
</gene>
<organism evidence="2 4">
    <name type="scientific">Eleusine coracana subsp. coracana</name>
    <dbReference type="NCBI Taxonomy" id="191504"/>
    <lineage>
        <taxon>Eukaryota</taxon>
        <taxon>Viridiplantae</taxon>
        <taxon>Streptophyta</taxon>
        <taxon>Embryophyta</taxon>
        <taxon>Tracheophyta</taxon>
        <taxon>Spermatophyta</taxon>
        <taxon>Magnoliopsida</taxon>
        <taxon>Liliopsida</taxon>
        <taxon>Poales</taxon>
        <taxon>Poaceae</taxon>
        <taxon>PACMAD clade</taxon>
        <taxon>Chloridoideae</taxon>
        <taxon>Cynodonteae</taxon>
        <taxon>Eleusininae</taxon>
        <taxon>Eleusine</taxon>
    </lineage>
</organism>
<feature type="region of interest" description="Disordered" evidence="1">
    <location>
        <begin position="33"/>
        <end position="65"/>
    </location>
</feature>
<protein>
    <submittedName>
        <fullName evidence="2">Uncharacterized protein</fullName>
    </submittedName>
</protein>
<dbReference type="EMBL" id="BQKI01000001">
    <property type="protein sequence ID" value="GJM86000.1"/>
    <property type="molecule type" value="Genomic_DNA"/>
</dbReference>
<evidence type="ECO:0000313" key="3">
    <source>
        <dbReference type="EMBL" id="GJM86000.1"/>
    </source>
</evidence>
<feature type="compositionally biased region" description="Low complexity" evidence="1">
    <location>
        <begin position="119"/>
        <end position="135"/>
    </location>
</feature>
<dbReference type="AlphaFoldDB" id="A0AAV5BHJ6"/>
<feature type="region of interest" description="Disordered" evidence="1">
    <location>
        <begin position="119"/>
        <end position="139"/>
    </location>
</feature>
<dbReference type="PANTHER" id="PTHR33914">
    <property type="entry name" value="18S PRE-RIBOSOMAL ASSEMBLY PROTEIN GAR2-LIKE PROTEIN"/>
    <property type="match status" value="1"/>
</dbReference>